<sequence>MQKISLSKSFVDTEVKQAALKALESGWYILAKECEAFESELAQYVGTKHAVLSSSLTAGMFLLHTVMDLRPGDEVVVPSHTAFAGIEPMIHCGAQPIFVDVDETYCLDIDQLEGAITSRTVGIMPVHLYGHPANLDRLFEIARKHHLWVVEDCAQAQGAKYKGKMVGSMGVASGFSFFPSKNLTVLGDGGCICTNDDMIADKIRMLRNHGRKEKYTHEMIGFNLRFNEIQAAIGRVALRHLDAFNLNRRKIAARYNERLRDIVSTPLEMTWATAVYHMYVIRTKRRDELAKYLRQHGIDTGIHYPVPNHKQPAITQKYRNLPQLPNTERMVDEILSLPIYGEMPLEEADIVCDCISDFFGKK</sequence>
<dbReference type="InterPro" id="IPR015424">
    <property type="entry name" value="PyrdxlP-dep_Trfase"/>
</dbReference>
<dbReference type="RefSeq" id="WP_070066238.1">
    <property type="nucleotide sequence ID" value="NZ_MJUW02000027.1"/>
</dbReference>
<protein>
    <recommendedName>
        <fullName evidence="8">Erythromycin biosynthesis sensory transduction protein eryC1</fullName>
    </recommendedName>
</protein>
<accession>A0A1V6M2C5</accession>
<organism evidence="6 7">
    <name type="scientific">Candidatus Brocadia sapporoensis</name>
    <dbReference type="NCBI Taxonomy" id="392547"/>
    <lineage>
        <taxon>Bacteria</taxon>
        <taxon>Pseudomonadati</taxon>
        <taxon>Planctomycetota</taxon>
        <taxon>Candidatus Brocadiia</taxon>
        <taxon>Candidatus Brocadiales</taxon>
        <taxon>Candidatus Brocadiaceae</taxon>
        <taxon>Candidatus Brocadia</taxon>
    </lineage>
</organism>
<dbReference type="InterPro" id="IPR015422">
    <property type="entry name" value="PyrdxlP-dep_Trfase_small"/>
</dbReference>
<feature type="active site" description="Proton acceptor" evidence="3">
    <location>
        <position position="181"/>
    </location>
</feature>
<dbReference type="GO" id="GO:0000271">
    <property type="term" value="P:polysaccharide biosynthetic process"/>
    <property type="evidence" value="ECO:0007669"/>
    <property type="project" value="TreeGrafter"/>
</dbReference>
<evidence type="ECO:0000256" key="2">
    <source>
        <dbReference type="ARBA" id="ARBA00037999"/>
    </source>
</evidence>
<dbReference type="GO" id="GO:0030170">
    <property type="term" value="F:pyridoxal phosphate binding"/>
    <property type="evidence" value="ECO:0007669"/>
    <property type="project" value="TreeGrafter"/>
</dbReference>
<feature type="modified residue" description="N6-(pyridoxal phosphate)lysine" evidence="4">
    <location>
        <position position="181"/>
    </location>
</feature>
<dbReference type="Proteomes" id="UP000242219">
    <property type="component" value="Unassembled WGS sequence"/>
</dbReference>
<dbReference type="Pfam" id="PF01041">
    <property type="entry name" value="DegT_DnrJ_EryC1"/>
    <property type="match status" value="1"/>
</dbReference>
<reference evidence="6 7" key="1">
    <citation type="journal article" date="2016" name="Genome Announc.">
        <title>Draft Genome Sequence of the Anaerobic Ammonium-Oxidizing Bacterium 'Candidatus Brocadia sp. 40'.</title>
        <authorList>
            <person name="Ali M."/>
            <person name="Haroon M.F."/>
            <person name="Narita Y."/>
            <person name="Zhang L."/>
            <person name="Rangel Shaw D."/>
            <person name="Okabe S."/>
            <person name="Saikaly P.E."/>
        </authorList>
    </citation>
    <scope>NUCLEOTIDE SEQUENCE [LARGE SCALE GENOMIC DNA]</scope>
    <source>
        <strain evidence="6 7">40</strain>
    </source>
</reference>
<dbReference type="Gene3D" id="3.40.640.10">
    <property type="entry name" value="Type I PLP-dependent aspartate aminotransferase-like (Major domain)"/>
    <property type="match status" value="1"/>
</dbReference>
<dbReference type="PANTHER" id="PTHR30244:SF36">
    <property type="entry name" value="3-OXO-GLUCOSE-6-PHOSPHATE:GLUTAMATE AMINOTRANSFERASE"/>
    <property type="match status" value="1"/>
</dbReference>
<dbReference type="PIRSF" id="PIRSF000390">
    <property type="entry name" value="PLP_StrS"/>
    <property type="match status" value="1"/>
</dbReference>
<keyword evidence="7" id="KW-1185">Reference proteome</keyword>
<dbReference type="PANTHER" id="PTHR30244">
    <property type="entry name" value="TRANSAMINASE"/>
    <property type="match status" value="1"/>
</dbReference>
<name>A0A1V6M2C5_9BACT</name>
<comment type="caution">
    <text evidence="6">The sequence shown here is derived from an EMBL/GenBank/DDBJ whole genome shotgun (WGS) entry which is preliminary data.</text>
</comment>
<dbReference type="AlphaFoldDB" id="A0A1V6M2C5"/>
<dbReference type="EMBL" id="MJUW02000027">
    <property type="protein sequence ID" value="OQD46564.1"/>
    <property type="molecule type" value="Genomic_DNA"/>
</dbReference>
<dbReference type="InterPro" id="IPR000653">
    <property type="entry name" value="DegT/StrS_aminotransferase"/>
</dbReference>
<dbReference type="InterPro" id="IPR015421">
    <property type="entry name" value="PyrdxlP-dep_Trfase_major"/>
</dbReference>
<dbReference type="GO" id="GO:0008483">
    <property type="term" value="F:transaminase activity"/>
    <property type="evidence" value="ECO:0007669"/>
    <property type="project" value="TreeGrafter"/>
</dbReference>
<dbReference type="SUPFAM" id="SSF53383">
    <property type="entry name" value="PLP-dependent transferases"/>
    <property type="match status" value="1"/>
</dbReference>
<comment type="similarity">
    <text evidence="2 5">Belongs to the DegT/DnrJ/EryC1 family.</text>
</comment>
<evidence type="ECO:0000313" key="6">
    <source>
        <dbReference type="EMBL" id="OQD46564.1"/>
    </source>
</evidence>
<gene>
    <name evidence="6" type="ORF">BIY37_02365</name>
</gene>
<keyword evidence="1 4" id="KW-0663">Pyridoxal phosphate</keyword>
<evidence type="ECO:0008006" key="8">
    <source>
        <dbReference type="Google" id="ProtNLM"/>
    </source>
</evidence>
<dbReference type="Gene3D" id="3.90.1150.10">
    <property type="entry name" value="Aspartate Aminotransferase, domain 1"/>
    <property type="match status" value="1"/>
</dbReference>
<dbReference type="CDD" id="cd00616">
    <property type="entry name" value="AHBA_syn"/>
    <property type="match status" value="1"/>
</dbReference>
<evidence type="ECO:0000256" key="1">
    <source>
        <dbReference type="ARBA" id="ARBA00022898"/>
    </source>
</evidence>
<evidence type="ECO:0000256" key="3">
    <source>
        <dbReference type="PIRSR" id="PIRSR000390-1"/>
    </source>
</evidence>
<proteinExistence type="inferred from homology"/>
<evidence type="ECO:0000313" key="7">
    <source>
        <dbReference type="Proteomes" id="UP000242219"/>
    </source>
</evidence>
<evidence type="ECO:0000256" key="5">
    <source>
        <dbReference type="RuleBase" id="RU004508"/>
    </source>
</evidence>
<evidence type="ECO:0000256" key="4">
    <source>
        <dbReference type="PIRSR" id="PIRSR000390-2"/>
    </source>
</evidence>